<organism evidence="2 3">
    <name type="scientific">Thelohanellus kitauei</name>
    <name type="common">Myxosporean</name>
    <dbReference type="NCBI Taxonomy" id="669202"/>
    <lineage>
        <taxon>Eukaryota</taxon>
        <taxon>Metazoa</taxon>
        <taxon>Cnidaria</taxon>
        <taxon>Myxozoa</taxon>
        <taxon>Myxosporea</taxon>
        <taxon>Bivalvulida</taxon>
        <taxon>Platysporina</taxon>
        <taxon>Myxobolidae</taxon>
        <taxon>Thelohanellus</taxon>
    </lineage>
</organism>
<dbReference type="EMBL" id="JWZT01004055">
    <property type="protein sequence ID" value="KII64953.1"/>
    <property type="molecule type" value="Genomic_DNA"/>
</dbReference>
<comment type="caution">
    <text evidence="2">The sequence shown here is derived from an EMBL/GenBank/DDBJ whole genome shotgun (WGS) entry which is preliminary data.</text>
</comment>
<evidence type="ECO:0000313" key="3">
    <source>
        <dbReference type="Proteomes" id="UP000031668"/>
    </source>
</evidence>
<dbReference type="AlphaFoldDB" id="A0A0C2J718"/>
<sequence length="169" mass="18109">MSDGHVKALKAALIPSYGSGVATPKEGKTEASGGMDCQEEENKAPKPPHRSLPMRESSATGDPSGFQRAGGSTGMILLTGDYAHSEYQRVRTKLNKAFPGLNCSYSALSNSVRYRRVLLAGESTDFSRRTSNEVDEYSTSAPAEPKKGCLVRAGTSDSVCENDHARHAR</sequence>
<accession>A0A0C2J718</accession>
<gene>
    <name evidence="2" type="ORF">RF11_08441</name>
</gene>
<protein>
    <submittedName>
        <fullName evidence="2">Uncharacterized protein</fullName>
    </submittedName>
</protein>
<evidence type="ECO:0000256" key="1">
    <source>
        <dbReference type="SAM" id="MobiDB-lite"/>
    </source>
</evidence>
<dbReference type="Proteomes" id="UP000031668">
    <property type="component" value="Unassembled WGS sequence"/>
</dbReference>
<proteinExistence type="predicted"/>
<feature type="region of interest" description="Disordered" evidence="1">
    <location>
        <begin position="128"/>
        <end position="148"/>
    </location>
</feature>
<name>A0A0C2J718_THEKT</name>
<reference evidence="2 3" key="1">
    <citation type="journal article" date="2014" name="Genome Biol. Evol.">
        <title>The genome of the myxosporean Thelohanellus kitauei shows adaptations to nutrient acquisition within its fish host.</title>
        <authorList>
            <person name="Yang Y."/>
            <person name="Xiong J."/>
            <person name="Zhou Z."/>
            <person name="Huo F."/>
            <person name="Miao W."/>
            <person name="Ran C."/>
            <person name="Liu Y."/>
            <person name="Zhang J."/>
            <person name="Feng J."/>
            <person name="Wang M."/>
            <person name="Wang M."/>
            <person name="Wang L."/>
            <person name="Yao B."/>
        </authorList>
    </citation>
    <scope>NUCLEOTIDE SEQUENCE [LARGE SCALE GENOMIC DNA]</scope>
    <source>
        <strain evidence="2">Wuqing</strain>
    </source>
</reference>
<evidence type="ECO:0000313" key="2">
    <source>
        <dbReference type="EMBL" id="KII64953.1"/>
    </source>
</evidence>
<feature type="region of interest" description="Disordered" evidence="1">
    <location>
        <begin position="18"/>
        <end position="72"/>
    </location>
</feature>
<keyword evidence="3" id="KW-1185">Reference proteome</keyword>